<dbReference type="AlphaFoldDB" id="A0A9N9T8I6"/>
<proteinExistence type="predicted"/>
<dbReference type="OrthoDB" id="6771654at2759"/>
<dbReference type="PANTHER" id="PTHR10773:SF19">
    <property type="match status" value="1"/>
</dbReference>
<organism evidence="1 2">
    <name type="scientific">Diabrotica balteata</name>
    <name type="common">Banded cucumber beetle</name>
    <dbReference type="NCBI Taxonomy" id="107213"/>
    <lineage>
        <taxon>Eukaryota</taxon>
        <taxon>Metazoa</taxon>
        <taxon>Ecdysozoa</taxon>
        <taxon>Arthropoda</taxon>
        <taxon>Hexapoda</taxon>
        <taxon>Insecta</taxon>
        <taxon>Pterygota</taxon>
        <taxon>Neoptera</taxon>
        <taxon>Endopterygota</taxon>
        <taxon>Coleoptera</taxon>
        <taxon>Polyphaga</taxon>
        <taxon>Cucujiformia</taxon>
        <taxon>Chrysomeloidea</taxon>
        <taxon>Chrysomelidae</taxon>
        <taxon>Galerucinae</taxon>
        <taxon>Diabroticina</taxon>
        <taxon>Diabroticites</taxon>
        <taxon>Diabrotica</taxon>
    </lineage>
</organism>
<evidence type="ECO:0000313" key="2">
    <source>
        <dbReference type="Proteomes" id="UP001153709"/>
    </source>
</evidence>
<gene>
    <name evidence="1" type="ORF">DIABBA_LOCUS10551</name>
</gene>
<accession>A0A9N9T8I6</accession>
<dbReference type="PANTHER" id="PTHR10773">
    <property type="entry name" value="DNA-DIRECTED RNA POLYMERASES I, II, AND III SUBUNIT RPABC2"/>
    <property type="match status" value="1"/>
</dbReference>
<keyword evidence="2" id="KW-1185">Reference proteome</keyword>
<protein>
    <submittedName>
        <fullName evidence="1">Uncharacterized protein</fullName>
    </submittedName>
</protein>
<reference evidence="1" key="1">
    <citation type="submission" date="2022-01" db="EMBL/GenBank/DDBJ databases">
        <authorList>
            <person name="King R."/>
        </authorList>
    </citation>
    <scope>NUCLEOTIDE SEQUENCE</scope>
</reference>
<evidence type="ECO:0000313" key="1">
    <source>
        <dbReference type="EMBL" id="CAG9837583.1"/>
    </source>
</evidence>
<name>A0A9N9T8I6_DIABA</name>
<dbReference type="EMBL" id="OU898282">
    <property type="protein sequence ID" value="CAG9837583.1"/>
    <property type="molecule type" value="Genomic_DNA"/>
</dbReference>
<dbReference type="Proteomes" id="UP001153709">
    <property type="component" value="Chromosome 7"/>
</dbReference>
<sequence>MSNGQPEMETFCFDLKKKTLPLPRIPTNIVYYKRQLRIYNLGIHSGKDNKGQCYVWIEGEAGRRAQKVGSCLKKHIEENDIENRKISWLKTREIEIRKDKPLSIFMKTDFNTSEVEVDLHKKLQKGRPVAMQSLSNHLIPLWPTGKPLSVPKLNDLRFLMHLIPNDAKPLYRSLFSNNTVEDDIDGFDGDLDFDIRDE</sequence>